<dbReference type="AlphaFoldDB" id="A0A3S6QRQ2"/>
<dbReference type="GO" id="GO:0003700">
    <property type="term" value="F:DNA-binding transcription factor activity"/>
    <property type="evidence" value="ECO:0007669"/>
    <property type="project" value="InterPro"/>
</dbReference>
<evidence type="ECO:0000313" key="2">
    <source>
        <dbReference type="EMBL" id="AUJ30409.1"/>
    </source>
</evidence>
<dbReference type="PANTHER" id="PTHR30514:SF10">
    <property type="entry name" value="MURR_RPIR FAMILY TRANSCRIPTIONAL REGULATOR"/>
    <property type="match status" value="1"/>
</dbReference>
<dbReference type="RefSeq" id="WP_141054553.1">
    <property type="nucleotide sequence ID" value="NZ_CP018176.1"/>
</dbReference>
<dbReference type="Proteomes" id="UP000314960">
    <property type="component" value="Chromosome"/>
</dbReference>
<dbReference type="InterPro" id="IPR046348">
    <property type="entry name" value="SIS_dom_sf"/>
</dbReference>
<protein>
    <recommendedName>
        <fullName evidence="1">HTH rpiR-type domain-containing protein</fullName>
    </recommendedName>
</protein>
<dbReference type="SUPFAM" id="SSF46689">
    <property type="entry name" value="Homeodomain-like"/>
    <property type="match status" value="1"/>
</dbReference>
<dbReference type="PANTHER" id="PTHR30514">
    <property type="entry name" value="GLUCOKINASE"/>
    <property type="match status" value="1"/>
</dbReference>
<dbReference type="GO" id="GO:1901135">
    <property type="term" value="P:carbohydrate derivative metabolic process"/>
    <property type="evidence" value="ECO:0007669"/>
    <property type="project" value="InterPro"/>
</dbReference>
<dbReference type="Pfam" id="PF01418">
    <property type="entry name" value="HTH_6"/>
    <property type="match status" value="1"/>
</dbReference>
<proteinExistence type="predicted"/>
<dbReference type="InterPro" id="IPR000281">
    <property type="entry name" value="HTH_RpiR"/>
</dbReference>
<dbReference type="GO" id="GO:0097367">
    <property type="term" value="F:carbohydrate derivative binding"/>
    <property type="evidence" value="ECO:0007669"/>
    <property type="project" value="InterPro"/>
</dbReference>
<name>A0A3S6QRQ2_9LACO</name>
<feature type="domain" description="HTH rpiR-type" evidence="1">
    <location>
        <begin position="1"/>
        <end position="77"/>
    </location>
</feature>
<dbReference type="KEGG" id="lhw:BSQ49_09580"/>
<organism evidence="2 3">
    <name type="scientific">Liquorilactobacillus hordei</name>
    <dbReference type="NCBI Taxonomy" id="468911"/>
    <lineage>
        <taxon>Bacteria</taxon>
        <taxon>Bacillati</taxon>
        <taxon>Bacillota</taxon>
        <taxon>Bacilli</taxon>
        <taxon>Lactobacillales</taxon>
        <taxon>Lactobacillaceae</taxon>
        <taxon>Liquorilactobacillus</taxon>
    </lineage>
</organism>
<sequence length="251" mass="28545">MEIIESIKKHQSDFSKTELKVSNYILKNLDNIETFTITKLADRSGTSTSAVLRFCQSMGFKGYKDFRFELISSLRVMRHLNVEKNYNNSHFFNYYIDSINQLEQIDQNLLKTLTTALMSPTTNYLIGVHFSALPAKGLFLGLEDLGIMSLYANDYISASHLTNTLKDEDTVVLFSISGSKRNFTNFLSAVTSSMPKNSFLITMNPKAELKPFFAQTILLPGYSFSNQSIVDIQTIPMMLVEVLLNMIHERQ</sequence>
<dbReference type="InterPro" id="IPR047640">
    <property type="entry name" value="RpiR-like"/>
</dbReference>
<dbReference type="PROSITE" id="PS51071">
    <property type="entry name" value="HTH_RPIR"/>
    <property type="match status" value="1"/>
</dbReference>
<evidence type="ECO:0000259" key="1">
    <source>
        <dbReference type="PROSITE" id="PS51071"/>
    </source>
</evidence>
<dbReference type="Gene3D" id="1.10.10.10">
    <property type="entry name" value="Winged helix-like DNA-binding domain superfamily/Winged helix DNA-binding domain"/>
    <property type="match status" value="1"/>
</dbReference>
<dbReference type="InterPro" id="IPR036388">
    <property type="entry name" value="WH-like_DNA-bd_sf"/>
</dbReference>
<reference evidence="2 3" key="1">
    <citation type="submission" date="2016-11" db="EMBL/GenBank/DDBJ databases">
        <title>Interaction between Lactobacillus species and yeast in water kefir.</title>
        <authorList>
            <person name="Behr J."/>
            <person name="Xu D."/>
            <person name="Vogel R.F."/>
        </authorList>
    </citation>
    <scope>NUCLEOTIDE SEQUENCE [LARGE SCALE GENOMIC DNA]</scope>
    <source>
        <strain evidence="2 3">TMW 1.1822</strain>
    </source>
</reference>
<dbReference type="SUPFAM" id="SSF53697">
    <property type="entry name" value="SIS domain"/>
    <property type="match status" value="1"/>
</dbReference>
<dbReference type="EMBL" id="CP018176">
    <property type="protein sequence ID" value="AUJ30409.1"/>
    <property type="molecule type" value="Genomic_DNA"/>
</dbReference>
<dbReference type="Gene3D" id="3.40.50.10490">
    <property type="entry name" value="Glucose-6-phosphate isomerase like protein, domain 1"/>
    <property type="match status" value="1"/>
</dbReference>
<dbReference type="GO" id="GO:0003677">
    <property type="term" value="F:DNA binding"/>
    <property type="evidence" value="ECO:0007669"/>
    <property type="project" value="InterPro"/>
</dbReference>
<accession>A0A3S6QRQ2</accession>
<dbReference type="InterPro" id="IPR009057">
    <property type="entry name" value="Homeodomain-like_sf"/>
</dbReference>
<gene>
    <name evidence="2" type="ORF">BSQ49_09580</name>
</gene>
<evidence type="ECO:0000313" key="3">
    <source>
        <dbReference type="Proteomes" id="UP000314960"/>
    </source>
</evidence>